<evidence type="ECO:0000313" key="3">
    <source>
        <dbReference type="EMBL" id="OYQ18491.1"/>
    </source>
</evidence>
<dbReference type="EMBL" id="NOXS01000032">
    <property type="protein sequence ID" value="OYQ18491.1"/>
    <property type="molecule type" value="Genomic_DNA"/>
</dbReference>
<keyword evidence="2" id="KW-1133">Transmembrane helix</keyword>
<feature type="region of interest" description="Disordered" evidence="1">
    <location>
        <begin position="197"/>
        <end position="218"/>
    </location>
</feature>
<evidence type="ECO:0000256" key="2">
    <source>
        <dbReference type="SAM" id="Phobius"/>
    </source>
</evidence>
<gene>
    <name evidence="3" type="ORF">CHR90_09395</name>
</gene>
<reference evidence="3 4" key="1">
    <citation type="submission" date="2017-07" db="EMBL/GenBank/DDBJ databases">
        <title>Elstera cyanobacteriorum sp. nov., a novel bacterium isolated from cyanobacterial aggregates in a eutrophic lake.</title>
        <authorList>
            <person name="Cai H."/>
        </authorList>
    </citation>
    <scope>NUCLEOTIDE SEQUENCE [LARGE SCALE GENOMIC DNA]</scope>
    <source>
        <strain evidence="3 4">TH019</strain>
    </source>
</reference>
<evidence type="ECO:0000256" key="1">
    <source>
        <dbReference type="SAM" id="MobiDB-lite"/>
    </source>
</evidence>
<keyword evidence="4" id="KW-1185">Reference proteome</keyword>
<accession>A0A255XNM8</accession>
<comment type="caution">
    <text evidence="3">The sequence shown here is derived from an EMBL/GenBank/DDBJ whole genome shotgun (WGS) entry which is preliminary data.</text>
</comment>
<sequence>MIRGKLAEIRIGYAAVLFGIVTLVLAGQYLSARAGMGASDVAAWIQAIGSVLAVGGAAYLPRWHENNRRREEKNETYEKLTHDILSVNFQINEIIAIHMKRRDSILPDIYFYFGDHIEKIFSLGSSAYRLTVSIKSNVGIINKAVARKNSVLRPELPIDQQFIDGLRSIQMRLSAYLAGLEASRTDANCLLRPEASSPPAPVAASGLPRDQGAIGSTG</sequence>
<dbReference type="Proteomes" id="UP000216361">
    <property type="component" value="Unassembled WGS sequence"/>
</dbReference>
<dbReference type="RefSeq" id="WP_094408754.1">
    <property type="nucleotide sequence ID" value="NZ_BMJZ01000001.1"/>
</dbReference>
<proteinExistence type="predicted"/>
<evidence type="ECO:0000313" key="4">
    <source>
        <dbReference type="Proteomes" id="UP000216361"/>
    </source>
</evidence>
<protein>
    <submittedName>
        <fullName evidence="3">Uncharacterized protein</fullName>
    </submittedName>
</protein>
<keyword evidence="2" id="KW-0812">Transmembrane</keyword>
<feature type="transmembrane region" description="Helical" evidence="2">
    <location>
        <begin position="12"/>
        <end position="30"/>
    </location>
</feature>
<feature type="transmembrane region" description="Helical" evidence="2">
    <location>
        <begin position="42"/>
        <end position="60"/>
    </location>
</feature>
<organism evidence="3 4">
    <name type="scientific">Elstera cyanobacteriorum</name>
    <dbReference type="NCBI Taxonomy" id="2022747"/>
    <lineage>
        <taxon>Bacteria</taxon>
        <taxon>Pseudomonadati</taxon>
        <taxon>Pseudomonadota</taxon>
        <taxon>Alphaproteobacteria</taxon>
        <taxon>Rhodospirillales</taxon>
        <taxon>Rhodospirillaceae</taxon>
        <taxon>Elstera</taxon>
    </lineage>
</organism>
<keyword evidence="2" id="KW-0472">Membrane</keyword>
<dbReference type="AlphaFoldDB" id="A0A255XNM8"/>
<name>A0A255XNM8_9PROT</name>